<proteinExistence type="predicted"/>
<accession>A0A6S6XQT6</accession>
<evidence type="ECO:0000313" key="2">
    <source>
        <dbReference type="Proteomes" id="UP000515733"/>
    </source>
</evidence>
<dbReference type="RefSeq" id="WP_145772330.1">
    <property type="nucleotide sequence ID" value="NZ_LR778301.1"/>
</dbReference>
<dbReference type="EMBL" id="LR778301">
    <property type="protein sequence ID" value="CAB1368291.1"/>
    <property type="molecule type" value="Genomic_DNA"/>
</dbReference>
<name>A0A6S6XQT6_9PROT</name>
<organism evidence="1 2">
    <name type="scientific">Denitratisoma oestradiolicum</name>
    <dbReference type="NCBI Taxonomy" id="311182"/>
    <lineage>
        <taxon>Bacteria</taxon>
        <taxon>Pseudomonadati</taxon>
        <taxon>Pseudomonadota</taxon>
        <taxon>Betaproteobacteria</taxon>
        <taxon>Nitrosomonadales</taxon>
        <taxon>Sterolibacteriaceae</taxon>
        <taxon>Denitratisoma</taxon>
    </lineage>
</organism>
<protein>
    <submittedName>
        <fullName evidence="1">Uncharacterized protein</fullName>
    </submittedName>
</protein>
<gene>
    <name evidence="1" type="ORF">DENOEST_1126</name>
</gene>
<dbReference type="Proteomes" id="UP000515733">
    <property type="component" value="Chromosome"/>
</dbReference>
<reference evidence="1 2" key="1">
    <citation type="submission" date="2020-03" db="EMBL/GenBank/DDBJ databases">
        <authorList>
            <consortium name="Genoscope - CEA"/>
            <person name="William W."/>
        </authorList>
    </citation>
    <scope>NUCLEOTIDE SEQUENCE [LARGE SCALE GENOMIC DNA]</scope>
    <source>
        <strain evidence="2">DSM 16959</strain>
    </source>
</reference>
<evidence type="ECO:0000313" key="1">
    <source>
        <dbReference type="EMBL" id="CAB1368291.1"/>
    </source>
</evidence>
<dbReference type="AlphaFoldDB" id="A0A6S6XQT6"/>
<sequence>MNDMTLLNTLGLLALGFSARTLFDRGLSWYRHRRPTQRPEATPEMPLWLEFLETPLSSKDIGDALEKMNDLPHFHMLPNVSFLDYQTGAHVSWQSYQYLDETYPHLVLQYGGQPPRILADARELQHYLDYQVRVAQRLNPPAGVVRVQRRPLYPQHPQESLI</sequence>
<keyword evidence="2" id="KW-1185">Reference proteome</keyword>
<dbReference type="KEGG" id="doe:DENOEST_1126"/>